<evidence type="ECO:0000256" key="1">
    <source>
        <dbReference type="SAM" id="Coils"/>
    </source>
</evidence>
<keyword evidence="4" id="KW-1185">Reference proteome</keyword>
<proteinExistence type="predicted"/>
<gene>
    <name evidence="3" type="ORF">CBW65_12000</name>
</gene>
<dbReference type="Pfam" id="PF26347">
    <property type="entry name" value="YtrI_sporulation"/>
    <property type="match status" value="1"/>
</dbReference>
<feature type="domain" description="Sporulation membrane protein YtrI C-terminal" evidence="2">
    <location>
        <begin position="71"/>
        <end position="148"/>
    </location>
</feature>
<keyword evidence="1" id="KW-0175">Coiled coil</keyword>
<name>A0A1Y0INM8_9BACL</name>
<reference evidence="4" key="1">
    <citation type="submission" date="2017-05" db="EMBL/GenBank/DDBJ databases">
        <authorList>
            <person name="Sung H."/>
        </authorList>
    </citation>
    <scope>NUCLEOTIDE SEQUENCE [LARGE SCALE GENOMIC DNA]</scope>
    <source>
        <strain evidence="4">AR23208</strain>
    </source>
</reference>
<evidence type="ECO:0000313" key="4">
    <source>
        <dbReference type="Proteomes" id="UP000195437"/>
    </source>
</evidence>
<dbReference type="EMBL" id="CP021434">
    <property type="protein sequence ID" value="ARU61659.1"/>
    <property type="molecule type" value="Genomic_DNA"/>
</dbReference>
<feature type="coiled-coil region" evidence="1">
    <location>
        <begin position="36"/>
        <end position="63"/>
    </location>
</feature>
<dbReference type="OrthoDB" id="2381599at2"/>
<organism evidence="3 4">
    <name type="scientific">Tumebacillus avium</name>
    <dbReference type="NCBI Taxonomy" id="1903704"/>
    <lineage>
        <taxon>Bacteria</taxon>
        <taxon>Bacillati</taxon>
        <taxon>Bacillota</taxon>
        <taxon>Bacilli</taxon>
        <taxon>Bacillales</taxon>
        <taxon>Alicyclobacillaceae</taxon>
        <taxon>Tumebacillus</taxon>
    </lineage>
</organism>
<dbReference type="Proteomes" id="UP000195437">
    <property type="component" value="Chromosome"/>
</dbReference>
<dbReference type="RefSeq" id="WP_087457038.1">
    <property type="nucleotide sequence ID" value="NZ_CP021434.1"/>
</dbReference>
<sequence>MRTRQFLATFAVGALFGSAVLLTFSGHDLDLLYLRLTERQTQIAQLQEDNEKLQAKLSTIEKSNVRKIQKINVTVIASPDEFIKLAVQKEVKSRLKRLVGSNIKLFEENPDIFIEFLHERQFHVTDHLVSIQVKHVVIGETTTIFIEAVKEAGTSLTHTPSQP</sequence>
<dbReference type="KEGG" id="tum:CBW65_12000"/>
<protein>
    <recommendedName>
        <fullName evidence="2">Sporulation membrane protein YtrI C-terminal domain-containing protein</fullName>
    </recommendedName>
</protein>
<evidence type="ECO:0000259" key="2">
    <source>
        <dbReference type="Pfam" id="PF26347"/>
    </source>
</evidence>
<evidence type="ECO:0000313" key="3">
    <source>
        <dbReference type="EMBL" id="ARU61659.1"/>
    </source>
</evidence>
<dbReference type="AlphaFoldDB" id="A0A1Y0INM8"/>
<dbReference type="InterPro" id="IPR058620">
    <property type="entry name" value="YtrI_C"/>
</dbReference>
<accession>A0A1Y0INM8</accession>